<reference evidence="1" key="1">
    <citation type="submission" date="2018-05" db="EMBL/GenBank/DDBJ databases">
        <authorList>
            <person name="Lanie J.A."/>
            <person name="Ng W.-L."/>
            <person name="Kazmierczak K.M."/>
            <person name="Andrzejewski T.M."/>
            <person name="Davidsen T.M."/>
            <person name="Wayne K.J."/>
            <person name="Tettelin H."/>
            <person name="Glass J.I."/>
            <person name="Rusch D."/>
            <person name="Podicherti R."/>
            <person name="Tsui H.-C.T."/>
            <person name="Winkler M.E."/>
        </authorList>
    </citation>
    <scope>NUCLEOTIDE SEQUENCE</scope>
</reference>
<feature type="non-terminal residue" evidence="1">
    <location>
        <position position="101"/>
    </location>
</feature>
<sequence>MLVYTILGIYLSITTGISHDEHHEQLNWQVNIAAIKNFLATGNYDNLLNYKDRYHGIGFHIISQPLQIFIYNYVSDLNQISDYGGFIISKHAVVFLLFSIS</sequence>
<protein>
    <submittedName>
        <fullName evidence="1">Uncharacterized protein</fullName>
    </submittedName>
</protein>
<dbReference type="EMBL" id="UINC01080018">
    <property type="protein sequence ID" value="SVC22576.1"/>
    <property type="molecule type" value="Genomic_DNA"/>
</dbReference>
<proteinExistence type="predicted"/>
<organism evidence="1">
    <name type="scientific">marine metagenome</name>
    <dbReference type="NCBI Taxonomy" id="408172"/>
    <lineage>
        <taxon>unclassified sequences</taxon>
        <taxon>metagenomes</taxon>
        <taxon>ecological metagenomes</taxon>
    </lineage>
</organism>
<gene>
    <name evidence="1" type="ORF">METZ01_LOCUS275430</name>
</gene>
<evidence type="ECO:0000313" key="1">
    <source>
        <dbReference type="EMBL" id="SVC22576.1"/>
    </source>
</evidence>
<accession>A0A382KEX1</accession>
<name>A0A382KEX1_9ZZZZ</name>
<dbReference type="AlphaFoldDB" id="A0A382KEX1"/>